<feature type="region of interest" description="Disordered" evidence="1">
    <location>
        <begin position="27"/>
        <end position="64"/>
    </location>
</feature>
<evidence type="ECO:0000313" key="4">
    <source>
        <dbReference type="Proteomes" id="UP000292362"/>
    </source>
</evidence>
<organism evidence="3 4">
    <name type="scientific">Hamiltosporidium tvaerminnensis</name>
    <dbReference type="NCBI Taxonomy" id="1176355"/>
    <lineage>
        <taxon>Eukaryota</taxon>
        <taxon>Fungi</taxon>
        <taxon>Fungi incertae sedis</taxon>
        <taxon>Microsporidia</taxon>
        <taxon>Dubosqiidae</taxon>
        <taxon>Hamiltosporidium</taxon>
    </lineage>
</organism>
<dbReference type="EMBL" id="PITJ01001242">
    <property type="protein sequence ID" value="TBT99716.1"/>
    <property type="molecule type" value="Genomic_DNA"/>
</dbReference>
<reference evidence="3 4" key="1">
    <citation type="submission" date="2017-12" db="EMBL/GenBank/DDBJ databases">
        <authorList>
            <person name="Pombert J.-F."/>
            <person name="Haag K.L."/>
            <person name="Ebert D."/>
        </authorList>
    </citation>
    <scope>NUCLEOTIDE SEQUENCE [LARGE SCALE GENOMIC DNA]</scope>
    <source>
        <strain evidence="3">FI-OER-3-3</strain>
    </source>
</reference>
<comment type="caution">
    <text evidence="3">The sequence shown here is derived from an EMBL/GenBank/DDBJ whole genome shotgun (WGS) entry which is preliminary data.</text>
</comment>
<feature type="signal peptide" evidence="2">
    <location>
        <begin position="1"/>
        <end position="17"/>
    </location>
</feature>
<dbReference type="VEuPathDB" id="MicrosporidiaDB:CWI37_1242p0010"/>
<name>A0A4Q9KXP3_9MICR</name>
<protein>
    <submittedName>
        <fullName evidence="3">Uncharacterized protein</fullName>
    </submittedName>
</protein>
<dbReference type="AlphaFoldDB" id="A0A4Q9KXP3"/>
<feature type="compositionally biased region" description="Polar residues" evidence="1">
    <location>
        <begin position="218"/>
        <end position="237"/>
    </location>
</feature>
<gene>
    <name evidence="3" type="ORF">CWI37_1242p0010</name>
</gene>
<proteinExistence type="predicted"/>
<feature type="compositionally biased region" description="Polar residues" evidence="1">
    <location>
        <begin position="49"/>
        <end position="59"/>
    </location>
</feature>
<feature type="compositionally biased region" description="Basic and acidic residues" evidence="1">
    <location>
        <begin position="33"/>
        <end position="48"/>
    </location>
</feature>
<accession>A0A4Q9KXP3</accession>
<evidence type="ECO:0000256" key="2">
    <source>
        <dbReference type="SAM" id="SignalP"/>
    </source>
</evidence>
<sequence>MNNIFLWFAAIFGSGSSINREVGSEINQLPNEESEKRTNKEDSLKSESSEMLSTENSTGGARVNYKKSNNLFSSEPFCHELNEGFSRLKTSEEKYINPNRNFSFPSQNHYSETSCHESNAQFTCPKSSPNHFRYDTDTKSLFDSSTYEYFRINHYSKKMSRSCSRSLFNERNYSSSLHKVVSGKIGNYHYAIPKKCIRDLFDKNLTKSEILPEKEQDCASNSESLNSKDASSPNKKPTQSMLLVDIFRRKHIMKSSKLSKEKVLSQNPKLSALLSQPIQIDRHVHSKDSKQNTAIREYPLLTQILSRNESE</sequence>
<dbReference type="Proteomes" id="UP000292362">
    <property type="component" value="Unassembled WGS sequence"/>
</dbReference>
<feature type="chain" id="PRO_5021032826" evidence="2">
    <location>
        <begin position="18"/>
        <end position="311"/>
    </location>
</feature>
<keyword evidence="2" id="KW-0732">Signal</keyword>
<feature type="region of interest" description="Disordered" evidence="1">
    <location>
        <begin position="214"/>
        <end position="237"/>
    </location>
</feature>
<evidence type="ECO:0000313" key="3">
    <source>
        <dbReference type="EMBL" id="TBT99716.1"/>
    </source>
</evidence>
<evidence type="ECO:0000256" key="1">
    <source>
        <dbReference type="SAM" id="MobiDB-lite"/>
    </source>
</evidence>